<dbReference type="PANTHER" id="PTHR34853:SF1">
    <property type="entry name" value="LIPASE 5"/>
    <property type="match status" value="1"/>
</dbReference>
<dbReference type="PIRSF" id="PIRSF029171">
    <property type="entry name" value="Esterase_LipA"/>
    <property type="match status" value="1"/>
</dbReference>
<evidence type="ECO:0000313" key="2">
    <source>
        <dbReference type="Proteomes" id="UP000295087"/>
    </source>
</evidence>
<dbReference type="RefSeq" id="WP_067492607.1">
    <property type="nucleotide sequence ID" value="NZ_SNXK01000001.1"/>
</dbReference>
<dbReference type="AlphaFoldDB" id="A0A4R6PTT0"/>
<dbReference type="SUPFAM" id="SSF53474">
    <property type="entry name" value="alpha/beta-Hydrolases"/>
    <property type="match status" value="1"/>
</dbReference>
<comment type="caution">
    <text evidence="1">The sequence shown here is derived from an EMBL/GenBank/DDBJ whole genome shotgun (WGS) entry which is preliminary data.</text>
</comment>
<sequence length="384" mass="40049">MEGETGVHEWISKAGRVILAMVFVLVAVIVGLPASAQAAPETPGRLVSRTAQPAGWGEWSRASIVEYSTEAVTGGSTNSAGLLLLPDTPAPEGGYPVVAWDHGTSGLAPHCGLTTSKAAHEHSLLQSFLDRGWAVVAPDYLGLSAGADTVHPYLHTRTEATATIDLVRAAQAAEPGLSRAWAVVGGSQGGHAALATGNLAADYAPELDFRGTVALAPESHFEEILSRLGPGVPNLPVVDRLVGPFAGMLAGLRAARPDLDVNGALTERGRQVVDAISTTCVREFDRAAGTASLGSLLARPITEGGIGAALRDYMVVPTVGYRQPILIAHGATDMVVPLPMTLALLSRMRVAGTDVEFAQYPGGHEEIVVESRDRVLDFVDELLA</sequence>
<dbReference type="InterPro" id="IPR005152">
    <property type="entry name" value="Lipase_secreted"/>
</dbReference>
<keyword evidence="2" id="KW-1185">Reference proteome</keyword>
<dbReference type="Gene3D" id="3.40.50.1820">
    <property type="entry name" value="alpha/beta hydrolase"/>
    <property type="match status" value="2"/>
</dbReference>
<dbReference type="EMBL" id="SNXK01000001">
    <property type="protein sequence ID" value="TDP41643.1"/>
    <property type="molecule type" value="Genomic_DNA"/>
</dbReference>
<accession>A0A4R6PTT0</accession>
<protein>
    <submittedName>
        <fullName evidence="1">Secretory lipase</fullName>
    </submittedName>
</protein>
<name>A0A4R6PTT0_NOCIG</name>
<reference evidence="1 2" key="1">
    <citation type="submission" date="2019-03" db="EMBL/GenBank/DDBJ databases">
        <title>Genomic Encyclopedia of Type Strains, Phase IV (KMG-IV): sequencing the most valuable type-strain genomes for metagenomic binning, comparative biology and taxonomic classification.</title>
        <authorList>
            <person name="Goeker M."/>
        </authorList>
    </citation>
    <scope>NUCLEOTIDE SEQUENCE [LARGE SCALE GENOMIC DNA]</scope>
    <source>
        <strain evidence="1 2">DSM 44496</strain>
    </source>
</reference>
<dbReference type="Pfam" id="PF03583">
    <property type="entry name" value="LIP"/>
    <property type="match status" value="1"/>
</dbReference>
<evidence type="ECO:0000313" key="1">
    <source>
        <dbReference type="EMBL" id="TDP41643.1"/>
    </source>
</evidence>
<dbReference type="GO" id="GO:0016042">
    <property type="term" value="P:lipid catabolic process"/>
    <property type="evidence" value="ECO:0007669"/>
    <property type="project" value="InterPro"/>
</dbReference>
<gene>
    <name evidence="1" type="ORF">DFR75_101746</name>
</gene>
<proteinExistence type="predicted"/>
<dbReference type="InterPro" id="IPR029058">
    <property type="entry name" value="AB_hydrolase_fold"/>
</dbReference>
<organism evidence="1 2">
    <name type="scientific">Nocardia ignorata</name>
    <dbReference type="NCBI Taxonomy" id="145285"/>
    <lineage>
        <taxon>Bacteria</taxon>
        <taxon>Bacillati</taxon>
        <taxon>Actinomycetota</taxon>
        <taxon>Actinomycetes</taxon>
        <taxon>Mycobacteriales</taxon>
        <taxon>Nocardiaceae</taxon>
        <taxon>Nocardia</taxon>
    </lineage>
</organism>
<dbReference type="PANTHER" id="PTHR34853">
    <property type="match status" value="1"/>
</dbReference>
<dbReference type="GO" id="GO:0004806">
    <property type="term" value="F:triacylglycerol lipase activity"/>
    <property type="evidence" value="ECO:0007669"/>
    <property type="project" value="InterPro"/>
</dbReference>
<dbReference type="Proteomes" id="UP000295087">
    <property type="component" value="Unassembled WGS sequence"/>
</dbReference>